<feature type="compositionally biased region" description="Polar residues" evidence="3">
    <location>
        <begin position="633"/>
        <end position="648"/>
    </location>
</feature>
<dbReference type="GO" id="GO:0006357">
    <property type="term" value="P:regulation of transcription by RNA polymerase II"/>
    <property type="evidence" value="ECO:0007669"/>
    <property type="project" value="TreeGrafter"/>
</dbReference>
<feature type="compositionally biased region" description="Low complexity" evidence="3">
    <location>
        <begin position="606"/>
        <end position="628"/>
    </location>
</feature>
<keyword evidence="6" id="KW-1185">Reference proteome</keyword>
<feature type="region of interest" description="Disordered" evidence="3">
    <location>
        <begin position="605"/>
        <end position="648"/>
    </location>
</feature>
<feature type="compositionally biased region" description="Basic and acidic residues" evidence="3">
    <location>
        <begin position="157"/>
        <end position="169"/>
    </location>
</feature>
<feature type="region of interest" description="Disordered" evidence="3">
    <location>
        <begin position="502"/>
        <end position="522"/>
    </location>
</feature>
<name>A0A7R8UP82_HERIL</name>
<dbReference type="FunCoup" id="A0A7R8UP82">
    <property type="interactions" value="26"/>
</dbReference>
<dbReference type="PANTHER" id="PTHR23110:SF84">
    <property type="entry name" value="AGAP003685-PA"/>
    <property type="match status" value="1"/>
</dbReference>
<feature type="region of interest" description="Disordered" evidence="3">
    <location>
        <begin position="156"/>
        <end position="223"/>
    </location>
</feature>
<dbReference type="Pfam" id="PF00651">
    <property type="entry name" value="BTB"/>
    <property type="match status" value="1"/>
</dbReference>
<feature type="compositionally biased region" description="Polar residues" evidence="3">
    <location>
        <begin position="360"/>
        <end position="372"/>
    </location>
</feature>
<dbReference type="PROSITE" id="PS50097">
    <property type="entry name" value="BTB"/>
    <property type="match status" value="1"/>
</dbReference>
<feature type="domain" description="BTB" evidence="4">
    <location>
        <begin position="253"/>
        <end position="318"/>
    </location>
</feature>
<evidence type="ECO:0000313" key="6">
    <source>
        <dbReference type="Proteomes" id="UP000594454"/>
    </source>
</evidence>
<dbReference type="PANTHER" id="PTHR23110">
    <property type="entry name" value="BTB DOMAIN TRANSCRIPTION FACTOR"/>
    <property type="match status" value="1"/>
</dbReference>
<evidence type="ECO:0000256" key="3">
    <source>
        <dbReference type="SAM" id="MobiDB-lite"/>
    </source>
</evidence>
<dbReference type="Pfam" id="PF13837">
    <property type="entry name" value="Myb_DNA-bind_4"/>
    <property type="match status" value="1"/>
</dbReference>
<evidence type="ECO:0000259" key="4">
    <source>
        <dbReference type="PROSITE" id="PS50097"/>
    </source>
</evidence>
<dbReference type="InterPro" id="IPR044822">
    <property type="entry name" value="Myb_DNA-bind_4"/>
</dbReference>
<dbReference type="OrthoDB" id="10261408at2759"/>
<organism evidence="5 6">
    <name type="scientific">Hermetia illucens</name>
    <name type="common">Black soldier fly</name>
    <dbReference type="NCBI Taxonomy" id="343691"/>
    <lineage>
        <taxon>Eukaryota</taxon>
        <taxon>Metazoa</taxon>
        <taxon>Ecdysozoa</taxon>
        <taxon>Arthropoda</taxon>
        <taxon>Hexapoda</taxon>
        <taxon>Insecta</taxon>
        <taxon>Pterygota</taxon>
        <taxon>Neoptera</taxon>
        <taxon>Endopterygota</taxon>
        <taxon>Diptera</taxon>
        <taxon>Brachycera</taxon>
        <taxon>Stratiomyomorpha</taxon>
        <taxon>Stratiomyidae</taxon>
        <taxon>Hermetiinae</taxon>
        <taxon>Hermetia</taxon>
    </lineage>
</organism>
<evidence type="ECO:0000256" key="2">
    <source>
        <dbReference type="ARBA" id="ARBA00023242"/>
    </source>
</evidence>
<dbReference type="InterPro" id="IPR011333">
    <property type="entry name" value="SKP1/BTB/POZ_sf"/>
</dbReference>
<feature type="region of interest" description="Disordered" evidence="3">
    <location>
        <begin position="338"/>
        <end position="421"/>
    </location>
</feature>
<evidence type="ECO:0000256" key="1">
    <source>
        <dbReference type="ARBA" id="ARBA00004123"/>
    </source>
</evidence>
<feature type="compositionally biased region" description="Basic and acidic residues" evidence="3">
    <location>
        <begin position="181"/>
        <end position="194"/>
    </location>
</feature>
<sequence>MAQSQPNCQYTTRYCWEADKVKTLIRLRAELSPLFTGKRNASKYAWAVVERELNVPLPLSKIIKKWNNLLQEYKAIKLSEEPKRREWPFFTLMDVYFSDQVNDPTLRLFSSTKTLKETIDDSVFEDDPIISSAIAAATQGSLMDISELVQVKQQQKMKSESESYDDMGRETPVSDYSSVADEPKKHVMNAEEVHRRKPEIPQSQSEYNVPPPHQGNPSPPEHHTIDQYLLSWNNFHGNMCKGFHSLQKDEKMVDVTIAAGGKIFKAHKLVLSVCSPYFQKIFLDHPCSHPILFMTDVDCNHMQGLLDFMYSGQVNVKYEDLPNFLKVAEAMRIKGLHTESTTDTEQDLRIPRPTEESINRYRSSTPSQNSHPASSSIYGNNNSGNMNANSNAANGQNVNNNNNNSNAVNLNTAGNTTPIPSPNFLTFRDHIRSKSAMNEAFMNNANNNNNNIGPEKYSIQQTNSSNKILDGRKHPKYFAKRKMLMQYNQDILREKRNKELEALEQRQQQSPPINHPMNPINDNFRIKLPELVREEALNLVQNIKQEPGTGAPSQQPPAAHNEPEDRRQEEREDRPIELRDNEEAENEAKAALLKLKHSILEQNLMNNNNNNNTSTNNNNYSNNNNNNTKLPVESSNVSMDRNLNAVCS</sequence>
<dbReference type="SUPFAM" id="SSF54695">
    <property type="entry name" value="POZ domain"/>
    <property type="match status" value="1"/>
</dbReference>
<feature type="compositionally biased region" description="Low complexity" evidence="3">
    <location>
        <begin position="373"/>
        <end position="415"/>
    </location>
</feature>
<dbReference type="CDD" id="cd18315">
    <property type="entry name" value="BTB_POZ_BAB-like"/>
    <property type="match status" value="1"/>
</dbReference>
<comment type="subcellular location">
    <subcellularLocation>
        <location evidence="1">Nucleus</location>
    </subcellularLocation>
</comment>
<feature type="compositionally biased region" description="Pro residues" evidence="3">
    <location>
        <begin position="209"/>
        <end position="219"/>
    </location>
</feature>
<dbReference type="FunFam" id="3.30.710.10:FF:000164">
    <property type="entry name" value="Uncharacterized protein, isoform B"/>
    <property type="match status" value="1"/>
</dbReference>
<evidence type="ECO:0000313" key="5">
    <source>
        <dbReference type="EMBL" id="CAD7084384.1"/>
    </source>
</evidence>
<dbReference type="InParanoid" id="A0A7R8UP82"/>
<gene>
    <name evidence="5" type="ORF">HERILL_LOCUS7280</name>
</gene>
<dbReference type="EMBL" id="LR899011">
    <property type="protein sequence ID" value="CAD7084384.1"/>
    <property type="molecule type" value="Genomic_DNA"/>
</dbReference>
<dbReference type="AlphaFoldDB" id="A0A7R8UP82"/>
<keyword evidence="2" id="KW-0539">Nucleus</keyword>
<dbReference type="InterPro" id="IPR000210">
    <property type="entry name" value="BTB/POZ_dom"/>
</dbReference>
<feature type="compositionally biased region" description="Basic and acidic residues" evidence="3">
    <location>
        <begin position="346"/>
        <end position="359"/>
    </location>
</feature>
<reference evidence="5 6" key="1">
    <citation type="submission" date="2020-11" db="EMBL/GenBank/DDBJ databases">
        <authorList>
            <person name="Wallbank WR R."/>
            <person name="Pardo Diaz C."/>
            <person name="Kozak K."/>
            <person name="Martin S."/>
            <person name="Jiggins C."/>
            <person name="Moest M."/>
            <person name="Warren A I."/>
            <person name="Generalovic N T."/>
            <person name="Byers J.R.P. K."/>
            <person name="Montejo-Kovacevich G."/>
            <person name="Yen C E."/>
        </authorList>
    </citation>
    <scope>NUCLEOTIDE SEQUENCE [LARGE SCALE GENOMIC DNA]</scope>
</reference>
<dbReference type="InterPro" id="IPR051095">
    <property type="entry name" value="Dros_DevTransReg"/>
</dbReference>
<proteinExistence type="predicted"/>
<feature type="compositionally biased region" description="Basic and acidic residues" evidence="3">
    <location>
        <begin position="561"/>
        <end position="581"/>
    </location>
</feature>
<dbReference type="GO" id="GO:0005634">
    <property type="term" value="C:nucleus"/>
    <property type="evidence" value="ECO:0007669"/>
    <property type="project" value="UniProtKB-SubCell"/>
</dbReference>
<dbReference type="Proteomes" id="UP000594454">
    <property type="component" value="Chromosome 3"/>
</dbReference>
<accession>A0A7R8UP82</accession>
<dbReference type="Gene3D" id="3.30.710.10">
    <property type="entry name" value="Potassium Channel Kv1.1, Chain A"/>
    <property type="match status" value="1"/>
</dbReference>
<feature type="region of interest" description="Disordered" evidence="3">
    <location>
        <begin position="545"/>
        <end position="585"/>
    </location>
</feature>
<dbReference type="SMART" id="SM00225">
    <property type="entry name" value="BTB"/>
    <property type="match status" value="1"/>
</dbReference>
<protein>
    <recommendedName>
        <fullName evidence="4">BTB domain-containing protein</fullName>
    </recommendedName>
</protein>